<comment type="caution">
    <text evidence="1">The sequence shown here is derived from an EMBL/GenBank/DDBJ whole genome shotgun (WGS) entry which is preliminary data.</text>
</comment>
<organism evidence="1 2">
    <name type="scientific">Plebeiibacterium marinum</name>
    <dbReference type="NCBI Taxonomy" id="2992111"/>
    <lineage>
        <taxon>Bacteria</taxon>
        <taxon>Pseudomonadati</taxon>
        <taxon>Bacteroidota</taxon>
        <taxon>Bacteroidia</taxon>
        <taxon>Marinilabiliales</taxon>
        <taxon>Marinilabiliaceae</taxon>
        <taxon>Plebeiibacterium</taxon>
    </lineage>
</organism>
<gene>
    <name evidence="1" type="ORF">OM074_16635</name>
</gene>
<dbReference type="EMBL" id="JAPDPI010000042">
    <property type="protein sequence ID" value="MCW3807266.1"/>
    <property type="molecule type" value="Genomic_DNA"/>
</dbReference>
<proteinExistence type="predicted"/>
<accession>A0AAE3MGF2</accession>
<reference evidence="1" key="1">
    <citation type="submission" date="2022-10" db="EMBL/GenBank/DDBJ databases">
        <authorList>
            <person name="Yu W.X."/>
        </authorList>
    </citation>
    <scope>NUCLEOTIDE SEQUENCE</scope>
    <source>
        <strain evidence="1">D04</strain>
    </source>
</reference>
<keyword evidence="2" id="KW-1185">Reference proteome</keyword>
<name>A0AAE3MGF2_9BACT</name>
<dbReference type="RefSeq" id="WP_301201500.1">
    <property type="nucleotide sequence ID" value="NZ_JAPDPI010000042.1"/>
</dbReference>
<evidence type="ECO:0000313" key="1">
    <source>
        <dbReference type="EMBL" id="MCW3807266.1"/>
    </source>
</evidence>
<dbReference type="AlphaFoldDB" id="A0AAE3MGF2"/>
<evidence type="ECO:0000313" key="2">
    <source>
        <dbReference type="Proteomes" id="UP001207408"/>
    </source>
</evidence>
<sequence>MSLEIALTNVSFNFLKGSQEFLNLILNNINSAVLLLNNKMELVSFNDALITIFPKNKDKDLKFVRCGEAIGCAYQVEEQTDCGTTTKCRHCELRLSAISTYLNNTSTLRKEIIRPFYIDDKNKVDMRIQYTTKLFAYEGEKYIVLLVESCSGKD</sequence>
<protein>
    <submittedName>
        <fullName evidence="1">Uncharacterized protein</fullName>
    </submittedName>
</protein>
<dbReference type="Proteomes" id="UP001207408">
    <property type="component" value="Unassembled WGS sequence"/>
</dbReference>